<accession>A0A7S2KP25</accession>
<protein>
    <submittedName>
        <fullName evidence="2">Uncharacterized protein</fullName>
    </submittedName>
</protein>
<feature type="region of interest" description="Disordered" evidence="1">
    <location>
        <begin position="70"/>
        <end position="106"/>
    </location>
</feature>
<dbReference type="AlphaFoldDB" id="A0A7S2KP25"/>
<gene>
    <name evidence="2" type="ORF">LDAN0321_LOCUS10733</name>
</gene>
<evidence type="ECO:0000313" key="2">
    <source>
        <dbReference type="EMBL" id="CAD9582621.1"/>
    </source>
</evidence>
<proteinExistence type="predicted"/>
<organism evidence="2">
    <name type="scientific">Leptocylindrus danicus</name>
    <dbReference type="NCBI Taxonomy" id="163516"/>
    <lineage>
        <taxon>Eukaryota</taxon>
        <taxon>Sar</taxon>
        <taxon>Stramenopiles</taxon>
        <taxon>Ochrophyta</taxon>
        <taxon>Bacillariophyta</taxon>
        <taxon>Coscinodiscophyceae</taxon>
        <taxon>Chaetocerotophycidae</taxon>
        <taxon>Leptocylindrales</taxon>
        <taxon>Leptocylindraceae</taxon>
        <taxon>Leptocylindrus</taxon>
    </lineage>
</organism>
<dbReference type="EMBL" id="HBGY01016611">
    <property type="protein sequence ID" value="CAD9582621.1"/>
    <property type="molecule type" value="Transcribed_RNA"/>
</dbReference>
<name>A0A7S2KP25_9STRA</name>
<evidence type="ECO:0000256" key="1">
    <source>
        <dbReference type="SAM" id="MobiDB-lite"/>
    </source>
</evidence>
<reference evidence="2" key="1">
    <citation type="submission" date="2021-01" db="EMBL/GenBank/DDBJ databases">
        <authorList>
            <person name="Corre E."/>
            <person name="Pelletier E."/>
            <person name="Niang G."/>
            <person name="Scheremetjew M."/>
            <person name="Finn R."/>
            <person name="Kale V."/>
            <person name="Holt S."/>
            <person name="Cochrane G."/>
            <person name="Meng A."/>
            <person name="Brown T."/>
            <person name="Cohen L."/>
        </authorList>
    </citation>
    <scope>NUCLEOTIDE SEQUENCE</scope>
    <source>
        <strain evidence="2">B650</strain>
    </source>
</reference>
<sequence length="137" mass="15106">MSSDEAGPALPKGVLRRKGAGWSGEELEMEHAAVNATKSERSSGYVTVDKSQFFNTEVGSGYQAKHVVRQKGAGQGDSAILDMTKPRSTPDKRAKKRKEQSNEASFEDHSGIEEFLRCKGLRCFKRELVSLIRSDKS</sequence>